<dbReference type="EMBL" id="JBBWWR010000017">
    <property type="protein sequence ID" value="KAK8945436.1"/>
    <property type="molecule type" value="Genomic_DNA"/>
</dbReference>
<evidence type="ECO:0000313" key="2">
    <source>
        <dbReference type="Proteomes" id="UP001412067"/>
    </source>
</evidence>
<keyword evidence="2" id="KW-1185">Reference proteome</keyword>
<gene>
    <name evidence="1" type="ORF">KSP40_PGU014301</name>
</gene>
<name>A0ABR2LMJ3_9ASPA</name>
<comment type="caution">
    <text evidence="1">The sequence shown here is derived from an EMBL/GenBank/DDBJ whole genome shotgun (WGS) entry which is preliminary data.</text>
</comment>
<accession>A0ABR2LMJ3</accession>
<dbReference type="Proteomes" id="UP001412067">
    <property type="component" value="Unassembled WGS sequence"/>
</dbReference>
<protein>
    <submittedName>
        <fullName evidence="1">Uncharacterized protein</fullName>
    </submittedName>
</protein>
<organism evidence="1 2">
    <name type="scientific">Platanthera guangdongensis</name>
    <dbReference type="NCBI Taxonomy" id="2320717"/>
    <lineage>
        <taxon>Eukaryota</taxon>
        <taxon>Viridiplantae</taxon>
        <taxon>Streptophyta</taxon>
        <taxon>Embryophyta</taxon>
        <taxon>Tracheophyta</taxon>
        <taxon>Spermatophyta</taxon>
        <taxon>Magnoliopsida</taxon>
        <taxon>Liliopsida</taxon>
        <taxon>Asparagales</taxon>
        <taxon>Orchidaceae</taxon>
        <taxon>Orchidoideae</taxon>
        <taxon>Orchideae</taxon>
        <taxon>Orchidinae</taxon>
        <taxon>Platanthera</taxon>
    </lineage>
</organism>
<sequence>MNTKIYRGSPSMDPPLFYQVNAGGKNSDSKLLWARRRIAGGGDAEVEDTVEPELRLPRQGLLTAVSRDCFRVLNYQEMLFNDFGDRVAQLLHVESVVPFWQSRNCNLPQEIIIVNTHLLFPHDHSICIARLHQGPHVYVNLDEINFELYAELPWKIVVLLAHNSLLDLHVMRRPSFRVLILVRSAPFPTYKVVGTSPSPKSSMSQASPRVLFLCLE</sequence>
<evidence type="ECO:0000313" key="1">
    <source>
        <dbReference type="EMBL" id="KAK8945436.1"/>
    </source>
</evidence>
<reference evidence="1 2" key="1">
    <citation type="journal article" date="2022" name="Nat. Plants">
        <title>Genomes of leafy and leafless Platanthera orchids illuminate the evolution of mycoheterotrophy.</title>
        <authorList>
            <person name="Li M.H."/>
            <person name="Liu K.W."/>
            <person name="Li Z."/>
            <person name="Lu H.C."/>
            <person name="Ye Q.L."/>
            <person name="Zhang D."/>
            <person name="Wang J.Y."/>
            <person name="Li Y.F."/>
            <person name="Zhong Z.M."/>
            <person name="Liu X."/>
            <person name="Yu X."/>
            <person name="Liu D.K."/>
            <person name="Tu X.D."/>
            <person name="Liu B."/>
            <person name="Hao Y."/>
            <person name="Liao X.Y."/>
            <person name="Jiang Y.T."/>
            <person name="Sun W.H."/>
            <person name="Chen J."/>
            <person name="Chen Y.Q."/>
            <person name="Ai Y."/>
            <person name="Zhai J.W."/>
            <person name="Wu S.S."/>
            <person name="Zhou Z."/>
            <person name="Hsiao Y.Y."/>
            <person name="Wu W.L."/>
            <person name="Chen Y.Y."/>
            <person name="Lin Y.F."/>
            <person name="Hsu J.L."/>
            <person name="Li C.Y."/>
            <person name="Wang Z.W."/>
            <person name="Zhao X."/>
            <person name="Zhong W.Y."/>
            <person name="Ma X.K."/>
            <person name="Ma L."/>
            <person name="Huang J."/>
            <person name="Chen G.Z."/>
            <person name="Huang M.Z."/>
            <person name="Huang L."/>
            <person name="Peng D.H."/>
            <person name="Luo Y.B."/>
            <person name="Zou S.Q."/>
            <person name="Chen S.P."/>
            <person name="Lan S."/>
            <person name="Tsai W.C."/>
            <person name="Van de Peer Y."/>
            <person name="Liu Z.J."/>
        </authorList>
    </citation>
    <scope>NUCLEOTIDE SEQUENCE [LARGE SCALE GENOMIC DNA]</scope>
    <source>
        <strain evidence="1">Lor288</strain>
    </source>
</reference>
<proteinExistence type="predicted"/>